<accession>A0ABT8CZ19</accession>
<gene>
    <name evidence="7" type="ORF">QW060_19930</name>
</gene>
<keyword evidence="8" id="KW-1185">Reference proteome</keyword>
<feature type="signal peptide" evidence="6">
    <location>
        <begin position="1"/>
        <end position="22"/>
    </location>
</feature>
<keyword evidence="3" id="KW-0812">Transmembrane</keyword>
<protein>
    <submittedName>
        <fullName evidence="7">TolC family protein</fullName>
    </submittedName>
</protein>
<evidence type="ECO:0000256" key="5">
    <source>
        <dbReference type="ARBA" id="ARBA00023237"/>
    </source>
</evidence>
<proteinExistence type="predicted"/>
<keyword evidence="5" id="KW-0998">Cell outer membrane</keyword>
<dbReference type="InterPro" id="IPR051906">
    <property type="entry name" value="TolC-like"/>
</dbReference>
<dbReference type="Gene3D" id="1.20.1600.10">
    <property type="entry name" value="Outer membrane efflux proteins (OEP)"/>
    <property type="match status" value="1"/>
</dbReference>
<evidence type="ECO:0000256" key="1">
    <source>
        <dbReference type="ARBA" id="ARBA00004442"/>
    </source>
</evidence>
<dbReference type="EMBL" id="JAUFQU010000028">
    <property type="protein sequence ID" value="MDN3709291.1"/>
    <property type="molecule type" value="Genomic_DNA"/>
</dbReference>
<organism evidence="7 8">
    <name type="scientific">Paenimyroides ceti</name>
    <dbReference type="NCBI Taxonomy" id="395087"/>
    <lineage>
        <taxon>Bacteria</taxon>
        <taxon>Pseudomonadati</taxon>
        <taxon>Bacteroidota</taxon>
        <taxon>Flavobacteriia</taxon>
        <taxon>Flavobacteriales</taxon>
        <taxon>Flavobacteriaceae</taxon>
        <taxon>Paenimyroides</taxon>
    </lineage>
</organism>
<dbReference type="SUPFAM" id="SSF56954">
    <property type="entry name" value="Outer membrane efflux proteins (OEP)"/>
    <property type="match status" value="1"/>
</dbReference>
<dbReference type="PANTHER" id="PTHR30026:SF20">
    <property type="entry name" value="OUTER MEMBRANE PROTEIN TOLC"/>
    <property type="match status" value="1"/>
</dbReference>
<comment type="subcellular location">
    <subcellularLocation>
        <location evidence="1">Cell outer membrane</location>
    </subcellularLocation>
</comment>
<keyword evidence="4" id="KW-0472">Membrane</keyword>
<evidence type="ECO:0000256" key="3">
    <source>
        <dbReference type="ARBA" id="ARBA00022692"/>
    </source>
</evidence>
<feature type="non-terminal residue" evidence="7">
    <location>
        <position position="220"/>
    </location>
</feature>
<name>A0ABT8CZ19_9FLAO</name>
<sequence length="220" mass="25410">MKAVFTTLIITFMLLGTSDSSAQTRIITLDEAIDLALENNLNIKAASLNKEAAQKLEQSSFELPKTNVSFQYGNNEGFEYNDGIQISQSIPFPTLFGAKKQLFEAQTQGKEWDKQNSVNELKSQVRSYYYQLRFLENNAEKLRYLDGLYEDFVKIASLRYKTGDTRKIDINTAETQRGEITLLYQQNEIYIQNAYKNLKTLLQIKEDFNIQKETFSPMFL</sequence>
<dbReference type="Proteomes" id="UP001242368">
    <property type="component" value="Unassembled WGS sequence"/>
</dbReference>
<evidence type="ECO:0000256" key="4">
    <source>
        <dbReference type="ARBA" id="ARBA00023136"/>
    </source>
</evidence>
<keyword evidence="6" id="KW-0732">Signal</keyword>
<evidence type="ECO:0000256" key="2">
    <source>
        <dbReference type="ARBA" id="ARBA00022452"/>
    </source>
</evidence>
<evidence type="ECO:0000256" key="6">
    <source>
        <dbReference type="SAM" id="SignalP"/>
    </source>
</evidence>
<comment type="caution">
    <text evidence="7">The sequence shown here is derived from an EMBL/GenBank/DDBJ whole genome shotgun (WGS) entry which is preliminary data.</text>
</comment>
<evidence type="ECO:0000313" key="7">
    <source>
        <dbReference type="EMBL" id="MDN3709291.1"/>
    </source>
</evidence>
<keyword evidence="2" id="KW-1134">Transmembrane beta strand</keyword>
<evidence type="ECO:0000313" key="8">
    <source>
        <dbReference type="Proteomes" id="UP001242368"/>
    </source>
</evidence>
<reference evidence="8" key="1">
    <citation type="journal article" date="2019" name="Int. J. Syst. Evol. Microbiol.">
        <title>The Global Catalogue of Microorganisms (GCM) 10K type strain sequencing project: providing services to taxonomists for standard genome sequencing and annotation.</title>
        <authorList>
            <consortium name="The Broad Institute Genomics Platform"/>
            <consortium name="The Broad Institute Genome Sequencing Center for Infectious Disease"/>
            <person name="Wu L."/>
            <person name="Ma J."/>
        </authorList>
    </citation>
    <scope>NUCLEOTIDE SEQUENCE [LARGE SCALE GENOMIC DNA]</scope>
    <source>
        <strain evidence="8">CECT 7184</strain>
    </source>
</reference>
<dbReference type="PANTHER" id="PTHR30026">
    <property type="entry name" value="OUTER MEMBRANE PROTEIN TOLC"/>
    <property type="match status" value="1"/>
</dbReference>
<feature type="chain" id="PRO_5046195037" evidence="6">
    <location>
        <begin position="23"/>
        <end position="220"/>
    </location>
</feature>